<organism evidence="2 3">
    <name type="scientific">Mesorhabditis belari</name>
    <dbReference type="NCBI Taxonomy" id="2138241"/>
    <lineage>
        <taxon>Eukaryota</taxon>
        <taxon>Metazoa</taxon>
        <taxon>Ecdysozoa</taxon>
        <taxon>Nematoda</taxon>
        <taxon>Chromadorea</taxon>
        <taxon>Rhabditida</taxon>
        <taxon>Rhabditina</taxon>
        <taxon>Rhabditomorpha</taxon>
        <taxon>Rhabditoidea</taxon>
        <taxon>Rhabditidae</taxon>
        <taxon>Mesorhabditinae</taxon>
        <taxon>Mesorhabditis</taxon>
    </lineage>
</organism>
<protein>
    <submittedName>
        <fullName evidence="3">Uncharacterized protein</fullName>
    </submittedName>
</protein>
<dbReference type="WBParaSite" id="MBELARI_LOCUS9453">
    <property type="protein sequence ID" value="MBELARI_LOCUS9453"/>
    <property type="gene ID" value="MBELARI_LOCUS9453"/>
</dbReference>
<name>A0AAF3FS33_9BILA</name>
<dbReference type="InterPro" id="IPR004988">
    <property type="entry name" value="DUF273"/>
</dbReference>
<keyword evidence="1" id="KW-0812">Transmembrane</keyword>
<dbReference type="PANTHER" id="PTHR31562:SF2">
    <property type="entry name" value="NUCLEOTIDE-DIPHOSPHO-SUGAR TRANSFERASE"/>
    <property type="match status" value="1"/>
</dbReference>
<feature type="transmembrane region" description="Helical" evidence="1">
    <location>
        <begin position="7"/>
        <end position="25"/>
    </location>
</feature>
<dbReference type="Gene3D" id="3.90.550.10">
    <property type="entry name" value="Spore Coat Polysaccharide Biosynthesis Protein SpsA, Chain A"/>
    <property type="match status" value="1"/>
</dbReference>
<dbReference type="Proteomes" id="UP000887575">
    <property type="component" value="Unassembled WGS sequence"/>
</dbReference>
<reference evidence="3" key="1">
    <citation type="submission" date="2024-02" db="UniProtKB">
        <authorList>
            <consortium name="WormBaseParasite"/>
        </authorList>
    </citation>
    <scope>IDENTIFICATION</scope>
</reference>
<keyword evidence="2" id="KW-1185">Reference proteome</keyword>
<keyword evidence="1" id="KW-1133">Transmembrane helix</keyword>
<evidence type="ECO:0000313" key="2">
    <source>
        <dbReference type="Proteomes" id="UP000887575"/>
    </source>
</evidence>
<dbReference type="InterPro" id="IPR029044">
    <property type="entry name" value="Nucleotide-diphossugar_trans"/>
</dbReference>
<accession>A0AAF3FS33</accession>
<sequence>MKREIRQAFFIFCTVITLLTIYYYWMGGAINVEEIKRETRVNAQEFHDFHADRYPEWTLETMDSNENVAIALVYIVKDRKNEADYRIAINSARCYAEVHQYGFIYVDYSANKTLQELCPQSDFFFTRHCLMNEVLQTAPYEFFVFLDADIGVINPRRRVQDFLPAESSVNVMFYNRFYNDEIMAGSYIVRKSKQAENFLQLWVDYYEKTKLFPFSGTDNGAIQSVVLEFFAPELSPYREVCEKTWRTGRGFAELFRYEACAQYLISLIPKKEFAQRGFVLYQKGEGWSRDGWVSGTWWCERDLFFHGWKKAKLGGEWQLPFTSESLFDDKCSANEFDRWIYSTGFKVPCLQLDLRLHPYFLEKRSAYYKALKELFDEKLFPVKAYEKYGMP</sequence>
<proteinExistence type="predicted"/>
<keyword evidence="1" id="KW-0472">Membrane</keyword>
<dbReference type="AlphaFoldDB" id="A0AAF3FS33"/>
<dbReference type="Pfam" id="PF03314">
    <property type="entry name" value="DUF273"/>
    <property type="match status" value="1"/>
</dbReference>
<evidence type="ECO:0000256" key="1">
    <source>
        <dbReference type="SAM" id="Phobius"/>
    </source>
</evidence>
<evidence type="ECO:0000313" key="3">
    <source>
        <dbReference type="WBParaSite" id="MBELARI_LOCUS9453"/>
    </source>
</evidence>
<dbReference type="PANTHER" id="PTHR31562">
    <property type="entry name" value="PROTEIN CBG18972"/>
    <property type="match status" value="1"/>
</dbReference>